<accession>A0A1Y6CKI8</accession>
<evidence type="ECO:0000313" key="3">
    <source>
        <dbReference type="EMBL" id="SMF71195.1"/>
    </source>
</evidence>
<dbReference type="Proteomes" id="UP000192907">
    <property type="component" value="Unassembled WGS sequence"/>
</dbReference>
<evidence type="ECO:0000259" key="2">
    <source>
        <dbReference type="Pfam" id="PF07244"/>
    </source>
</evidence>
<protein>
    <submittedName>
        <fullName evidence="3">Surface antigen variable number repeat-containing protein</fullName>
    </submittedName>
</protein>
<dbReference type="OrthoDB" id="5485137at2"/>
<keyword evidence="4" id="KW-1185">Reference proteome</keyword>
<dbReference type="Pfam" id="PF07244">
    <property type="entry name" value="POTRA"/>
    <property type="match status" value="1"/>
</dbReference>
<name>A0A1Y6CKI8_9BACT</name>
<dbReference type="STRING" id="1513793.SAMN06296036_12650"/>
<feature type="signal peptide" evidence="1">
    <location>
        <begin position="1"/>
        <end position="30"/>
    </location>
</feature>
<sequence>MFCLALKKNKFLAVLIILAGVLGSPSLATAQNPREFVLASVQVTGSSRLPEHYLAEELKLLPGSKLNPQQLKDAQFKLYGLGLFKSVFLRLEKANAPKTAILHIELVDDPSVIGPWAIGSTFSLTQGEADSKALGQDSSPMGIRTELISRNLFGALHRGRFEIDMDGEGVYRNIAASYGFPRFSREGVQFDAHVQVTDISQRYMDAMGFGGVGSALWSYDIGIGTFQYGLMLLTNRPPRFEFPGFPKSITAPKVSFERETRLLTFFGSPGYRLKLSLLPSGSWEKTVLQGELGLTQNLGGWADFTIEGSIQGVGDRGLSQRYSSTLDIPLGSSDEQGSFFIKYQYGLDRYDDYELWGRSTTFGLRYHSFGLIAELAFKITRDPSLEGAIEGDPLYD</sequence>
<gene>
    <name evidence="3" type="ORF">SAMN06296036_12650</name>
</gene>
<reference evidence="4" key="1">
    <citation type="submission" date="2017-04" db="EMBL/GenBank/DDBJ databases">
        <authorList>
            <person name="Varghese N."/>
            <person name="Submissions S."/>
        </authorList>
    </citation>
    <scope>NUCLEOTIDE SEQUENCE [LARGE SCALE GENOMIC DNA]</scope>
    <source>
        <strain evidence="4">RKEM611</strain>
    </source>
</reference>
<feature type="domain" description="POTRA" evidence="2">
    <location>
        <begin position="38"/>
        <end position="93"/>
    </location>
</feature>
<dbReference type="InterPro" id="IPR010827">
    <property type="entry name" value="BamA/TamA_POTRA"/>
</dbReference>
<proteinExistence type="predicted"/>
<dbReference type="RefSeq" id="WP_132324253.1">
    <property type="nucleotide sequence ID" value="NZ_FWZT01000026.1"/>
</dbReference>
<dbReference type="EMBL" id="FWZT01000026">
    <property type="protein sequence ID" value="SMF71195.1"/>
    <property type="molecule type" value="Genomic_DNA"/>
</dbReference>
<dbReference type="Gene3D" id="3.10.20.310">
    <property type="entry name" value="membrane protein fhac"/>
    <property type="match status" value="1"/>
</dbReference>
<dbReference type="AlphaFoldDB" id="A0A1Y6CKI8"/>
<feature type="chain" id="PRO_5012554439" evidence="1">
    <location>
        <begin position="31"/>
        <end position="396"/>
    </location>
</feature>
<evidence type="ECO:0000313" key="4">
    <source>
        <dbReference type="Proteomes" id="UP000192907"/>
    </source>
</evidence>
<organism evidence="3 4">
    <name type="scientific">Pseudobacteriovorax antillogorgiicola</name>
    <dbReference type="NCBI Taxonomy" id="1513793"/>
    <lineage>
        <taxon>Bacteria</taxon>
        <taxon>Pseudomonadati</taxon>
        <taxon>Bdellovibrionota</taxon>
        <taxon>Oligoflexia</taxon>
        <taxon>Oligoflexales</taxon>
        <taxon>Pseudobacteriovoracaceae</taxon>
        <taxon>Pseudobacteriovorax</taxon>
    </lineage>
</organism>
<dbReference type="GO" id="GO:0019867">
    <property type="term" value="C:outer membrane"/>
    <property type="evidence" value="ECO:0007669"/>
    <property type="project" value="InterPro"/>
</dbReference>
<evidence type="ECO:0000256" key="1">
    <source>
        <dbReference type="SAM" id="SignalP"/>
    </source>
</evidence>
<keyword evidence="1" id="KW-0732">Signal</keyword>